<dbReference type="NCBIfam" id="NF004638">
    <property type="entry name" value="PRK05988.1"/>
    <property type="match status" value="1"/>
</dbReference>
<gene>
    <name evidence="7" type="ORF">H0484_07060</name>
</gene>
<dbReference type="EMBL" id="JACDXW010000003">
    <property type="protein sequence ID" value="MCB5363505.1"/>
    <property type="molecule type" value="Genomic_DNA"/>
</dbReference>
<keyword evidence="3" id="KW-0479">Metal-binding</keyword>
<dbReference type="Gene3D" id="3.40.30.10">
    <property type="entry name" value="Glutaredoxin"/>
    <property type="match status" value="1"/>
</dbReference>
<evidence type="ECO:0000256" key="6">
    <source>
        <dbReference type="ARBA" id="ARBA00034078"/>
    </source>
</evidence>
<keyword evidence="4" id="KW-0408">Iron</keyword>
<evidence type="ECO:0000256" key="3">
    <source>
        <dbReference type="ARBA" id="ARBA00022723"/>
    </source>
</evidence>
<comment type="caution">
    <text evidence="7">The sequence shown here is derived from an EMBL/GenBank/DDBJ whole genome shotgun (WGS) entry which is preliminary data.</text>
</comment>
<dbReference type="PIRSF" id="PIRSF000216">
    <property type="entry name" value="NADH_DH_24kDa"/>
    <property type="match status" value="1"/>
</dbReference>
<keyword evidence="2" id="KW-0001">2Fe-2S</keyword>
<dbReference type="InterPro" id="IPR028431">
    <property type="entry name" value="NADP_DH_HndA-like"/>
</dbReference>
<evidence type="ECO:0000256" key="4">
    <source>
        <dbReference type="ARBA" id="ARBA00023004"/>
    </source>
</evidence>
<comment type="cofactor">
    <cofactor evidence="6">
        <name>[2Fe-2S] cluster</name>
        <dbReference type="ChEBI" id="CHEBI:190135"/>
    </cofactor>
</comment>
<dbReference type="InterPro" id="IPR036249">
    <property type="entry name" value="Thioredoxin-like_sf"/>
</dbReference>
<keyword evidence="8" id="KW-1185">Reference proteome</keyword>
<dbReference type="Pfam" id="PF01257">
    <property type="entry name" value="2Fe-2S_thioredx"/>
    <property type="match status" value="1"/>
</dbReference>
<proteinExistence type="inferred from homology"/>
<name>A0ABS8CBU5_9BURK</name>
<protein>
    <submittedName>
        <fullName evidence="7">Formate dehydrogenase subunit gamma</fullName>
    </submittedName>
</protein>
<evidence type="ECO:0000313" key="7">
    <source>
        <dbReference type="EMBL" id="MCB5363505.1"/>
    </source>
</evidence>
<dbReference type="Proteomes" id="UP000776983">
    <property type="component" value="Unassembled WGS sequence"/>
</dbReference>
<evidence type="ECO:0000256" key="5">
    <source>
        <dbReference type="ARBA" id="ARBA00023014"/>
    </source>
</evidence>
<dbReference type="CDD" id="cd03081">
    <property type="entry name" value="TRX_Fd_NuoE_FDH_gamma"/>
    <property type="match status" value="1"/>
</dbReference>
<dbReference type="InterPro" id="IPR041921">
    <property type="entry name" value="NuoE_N"/>
</dbReference>
<dbReference type="InterPro" id="IPR002023">
    <property type="entry name" value="NuoE-like"/>
</dbReference>
<dbReference type="PANTHER" id="PTHR43342">
    <property type="entry name" value="NADH-QUINONE OXIDOREDUCTASE, E SUBUNIT"/>
    <property type="match status" value="1"/>
</dbReference>
<reference evidence="7 8" key="1">
    <citation type="submission" date="2020-07" db="EMBL/GenBank/DDBJ databases">
        <title>Pusillimonas sp. nov., isolated from poultry manure in Taiwan.</title>
        <authorList>
            <person name="Lin S.-Y."/>
            <person name="Tang Y.-S."/>
            <person name="Young C.-C."/>
        </authorList>
    </citation>
    <scope>NUCLEOTIDE SEQUENCE [LARGE SCALE GENOMIC DNA]</scope>
    <source>
        <strain evidence="7 8">CC-YST705</strain>
    </source>
</reference>
<sequence>MNTPQKAPLSEDAILQVTRQVLERHEGRLGTLLPILHGIQHAVGYIPAVSVPVIAQALQRSRAEVQGVISFYPHFRETPAGRHVLEICRAEACQAMGAEQLAEQASRKLGCDFHATRSDGAITLEPVYCLGLCAQSPAVMLNGKPHARMTPERLDALLAEQGVQA</sequence>
<comment type="similarity">
    <text evidence="1">Belongs to the complex I 24 kDa subunit family.</text>
</comment>
<dbReference type="SUPFAM" id="SSF52833">
    <property type="entry name" value="Thioredoxin-like"/>
    <property type="match status" value="1"/>
</dbReference>
<dbReference type="Gene3D" id="1.10.10.1590">
    <property type="entry name" value="NADH-quinone oxidoreductase subunit E"/>
    <property type="match status" value="1"/>
</dbReference>
<evidence type="ECO:0000256" key="2">
    <source>
        <dbReference type="ARBA" id="ARBA00022714"/>
    </source>
</evidence>
<dbReference type="PANTHER" id="PTHR43342:SF1">
    <property type="entry name" value="BIFURCATING [FEFE] HYDROGENASE GAMMA SUBUNIT"/>
    <property type="match status" value="1"/>
</dbReference>
<evidence type="ECO:0000313" key="8">
    <source>
        <dbReference type="Proteomes" id="UP000776983"/>
    </source>
</evidence>
<accession>A0ABS8CBU5</accession>
<organism evidence="7 8">
    <name type="scientific">Mesopusillimonas faecipullorum</name>
    <dbReference type="NCBI Taxonomy" id="2755040"/>
    <lineage>
        <taxon>Bacteria</taxon>
        <taxon>Pseudomonadati</taxon>
        <taxon>Pseudomonadota</taxon>
        <taxon>Betaproteobacteria</taxon>
        <taxon>Burkholderiales</taxon>
        <taxon>Alcaligenaceae</taxon>
        <taxon>Mesopusillimonas</taxon>
    </lineage>
</organism>
<dbReference type="RefSeq" id="WP_226953851.1">
    <property type="nucleotide sequence ID" value="NZ_JACDXW010000003.1"/>
</dbReference>
<evidence type="ECO:0000256" key="1">
    <source>
        <dbReference type="ARBA" id="ARBA00010643"/>
    </source>
</evidence>
<keyword evidence="5" id="KW-0411">Iron-sulfur</keyword>